<comment type="caution">
    <text evidence="7">The sequence shown here is derived from an EMBL/GenBank/DDBJ whole genome shotgun (WGS) entry which is preliminary data.</text>
</comment>
<dbReference type="Proteomes" id="UP001064489">
    <property type="component" value="Chromosome 2"/>
</dbReference>
<reference evidence="7" key="1">
    <citation type="journal article" date="2022" name="Plant J.">
        <title>Strategies of tolerance reflected in two North American maple genomes.</title>
        <authorList>
            <person name="McEvoy S.L."/>
            <person name="Sezen U.U."/>
            <person name="Trouern-Trend A."/>
            <person name="McMahon S.M."/>
            <person name="Schaberg P.G."/>
            <person name="Yang J."/>
            <person name="Wegrzyn J.L."/>
            <person name="Swenson N.G."/>
        </authorList>
    </citation>
    <scope>NUCLEOTIDE SEQUENCE</scope>
    <source>
        <strain evidence="7">91603</strain>
    </source>
</reference>
<sequence>MLQQLLERPPNPNTPNENTSAFTNRDGVEGVALERPGGGRMFRVRGNDRLRTHSLSGQLIMADRLQFVRENGVMRLPPGFRFQPTDEELVFQYLKCKIFSCPLPATVIPHMINICSYDPSDLPGNMEQERYFFCNNEAKYRNGNRINRTTASGYWKASGVDRQIVSSSTNRNNNNNQMVGMKKTLVFYRGKPPHESRTDWIMHEYRLVNARTTTSTNSNLMENWVICRIFLKKRSTGEDNGVVGQPRFHDLMMRDHNIRVAPEISSCSSSSSPSGISTEVSSNEFDHEESSSRHFFST</sequence>
<dbReference type="PANTHER" id="PTHR31744">
    <property type="entry name" value="PROTEIN CUP-SHAPED COTYLEDON 2-RELATED"/>
    <property type="match status" value="1"/>
</dbReference>
<evidence type="ECO:0000313" key="7">
    <source>
        <dbReference type="EMBL" id="KAI9161860.1"/>
    </source>
</evidence>
<accession>A0AAD5NIL0</accession>
<feature type="compositionally biased region" description="Low complexity" evidence="5">
    <location>
        <begin position="265"/>
        <end position="282"/>
    </location>
</feature>
<dbReference type="GO" id="GO:0003677">
    <property type="term" value="F:DNA binding"/>
    <property type="evidence" value="ECO:0007669"/>
    <property type="project" value="UniProtKB-KW"/>
</dbReference>
<reference evidence="7" key="2">
    <citation type="submission" date="2023-02" db="EMBL/GenBank/DDBJ databases">
        <authorList>
            <person name="Swenson N.G."/>
            <person name="Wegrzyn J.L."/>
            <person name="Mcevoy S.L."/>
        </authorList>
    </citation>
    <scope>NUCLEOTIDE SEQUENCE</scope>
    <source>
        <strain evidence="7">91603</strain>
        <tissue evidence="7">Leaf</tissue>
    </source>
</reference>
<feature type="region of interest" description="Disordered" evidence="5">
    <location>
        <begin position="1"/>
        <end position="25"/>
    </location>
</feature>
<dbReference type="SUPFAM" id="SSF101941">
    <property type="entry name" value="NAC domain"/>
    <property type="match status" value="1"/>
</dbReference>
<evidence type="ECO:0000256" key="3">
    <source>
        <dbReference type="ARBA" id="ARBA00023163"/>
    </source>
</evidence>
<dbReference type="PROSITE" id="PS51005">
    <property type="entry name" value="NAC"/>
    <property type="match status" value="1"/>
</dbReference>
<evidence type="ECO:0000256" key="4">
    <source>
        <dbReference type="ARBA" id="ARBA00023242"/>
    </source>
</evidence>
<dbReference type="AlphaFoldDB" id="A0AAD5NIL0"/>
<keyword evidence="8" id="KW-1185">Reference proteome</keyword>
<dbReference type="InterPro" id="IPR036093">
    <property type="entry name" value="NAC_dom_sf"/>
</dbReference>
<keyword evidence="1" id="KW-0805">Transcription regulation</keyword>
<dbReference type="InterPro" id="IPR003441">
    <property type="entry name" value="NAC-dom"/>
</dbReference>
<dbReference type="EMBL" id="JAJSOW010000106">
    <property type="protein sequence ID" value="KAI9161860.1"/>
    <property type="molecule type" value="Genomic_DNA"/>
</dbReference>
<keyword evidence="3" id="KW-0804">Transcription</keyword>
<evidence type="ECO:0000256" key="1">
    <source>
        <dbReference type="ARBA" id="ARBA00023015"/>
    </source>
</evidence>
<protein>
    <recommendedName>
        <fullName evidence="6">NAC domain-containing protein</fullName>
    </recommendedName>
</protein>
<dbReference type="Pfam" id="PF02365">
    <property type="entry name" value="NAM"/>
    <property type="match status" value="1"/>
</dbReference>
<evidence type="ECO:0000256" key="2">
    <source>
        <dbReference type="ARBA" id="ARBA00023125"/>
    </source>
</evidence>
<organism evidence="7 8">
    <name type="scientific">Acer negundo</name>
    <name type="common">Box elder</name>
    <dbReference type="NCBI Taxonomy" id="4023"/>
    <lineage>
        <taxon>Eukaryota</taxon>
        <taxon>Viridiplantae</taxon>
        <taxon>Streptophyta</taxon>
        <taxon>Embryophyta</taxon>
        <taxon>Tracheophyta</taxon>
        <taxon>Spermatophyta</taxon>
        <taxon>Magnoliopsida</taxon>
        <taxon>eudicotyledons</taxon>
        <taxon>Gunneridae</taxon>
        <taxon>Pentapetalae</taxon>
        <taxon>rosids</taxon>
        <taxon>malvids</taxon>
        <taxon>Sapindales</taxon>
        <taxon>Sapindaceae</taxon>
        <taxon>Hippocastanoideae</taxon>
        <taxon>Acereae</taxon>
        <taxon>Acer</taxon>
    </lineage>
</organism>
<feature type="domain" description="NAC" evidence="6">
    <location>
        <begin position="76"/>
        <end position="232"/>
    </location>
</feature>
<evidence type="ECO:0000256" key="5">
    <source>
        <dbReference type="SAM" id="MobiDB-lite"/>
    </source>
</evidence>
<name>A0AAD5NIL0_ACENE</name>
<evidence type="ECO:0000313" key="8">
    <source>
        <dbReference type="Proteomes" id="UP001064489"/>
    </source>
</evidence>
<dbReference type="PANTHER" id="PTHR31744:SF93">
    <property type="entry name" value="NAC DOMAIN-CONTAINING PROTEIN"/>
    <property type="match status" value="1"/>
</dbReference>
<dbReference type="Gene3D" id="2.170.150.80">
    <property type="entry name" value="NAC domain"/>
    <property type="match status" value="1"/>
</dbReference>
<feature type="region of interest" description="Disordered" evidence="5">
    <location>
        <begin position="263"/>
        <end position="298"/>
    </location>
</feature>
<evidence type="ECO:0000259" key="6">
    <source>
        <dbReference type="PROSITE" id="PS51005"/>
    </source>
</evidence>
<gene>
    <name evidence="7" type="ORF">LWI28_021390</name>
</gene>
<keyword evidence="2" id="KW-0238">DNA-binding</keyword>
<proteinExistence type="predicted"/>
<dbReference type="GO" id="GO:0006355">
    <property type="term" value="P:regulation of DNA-templated transcription"/>
    <property type="evidence" value="ECO:0007669"/>
    <property type="project" value="InterPro"/>
</dbReference>
<keyword evidence="4" id="KW-0539">Nucleus</keyword>